<proteinExistence type="predicted"/>
<comment type="caution">
    <text evidence="1">The sequence shown here is derived from an EMBL/GenBank/DDBJ whole genome shotgun (WGS) entry which is preliminary data.</text>
</comment>
<dbReference type="EMBL" id="MEIV01000037">
    <property type="protein sequence ID" value="PIT63036.1"/>
    <property type="molecule type" value="Genomic_DNA"/>
</dbReference>
<sequence length="117" mass="13355">MYIIIYIKFLTSNWKFITIIALTYMINKKYLTSKNKYLFSALALVLITPVLAKTDIFPDIPLHLQNSSAVTITYSAKPNSILFIDSSTSMIEKLQGGAYKCRIRKSKRKNTKGKNII</sequence>
<evidence type="ECO:0000313" key="2">
    <source>
        <dbReference type="Proteomes" id="UP000231094"/>
    </source>
</evidence>
<protein>
    <submittedName>
        <fullName evidence="1">Uncharacterized protein</fullName>
    </submittedName>
</protein>
<evidence type="ECO:0000313" key="1">
    <source>
        <dbReference type="EMBL" id="PIT63036.1"/>
    </source>
</evidence>
<accession>A0A2N9Y4S1</accession>
<reference evidence="1 2" key="1">
    <citation type="journal article" date="2017" name="MBio">
        <title>Type VI secretion-mediated competition in the bee gut microbiome.</title>
        <authorList>
            <person name="Steele M.I."/>
            <person name="Kwong W.K."/>
            <person name="Powell J.E."/>
            <person name="Whiteley M."/>
            <person name="Moran N.A."/>
        </authorList>
    </citation>
    <scope>NUCLEOTIDE SEQUENCE [LARGE SCALE GENOMIC DNA]</scope>
    <source>
        <strain evidence="1 2">PEB0171</strain>
    </source>
</reference>
<name>A0A2N9Y4S1_9NEIS</name>
<dbReference type="AlphaFoldDB" id="A0A2N9Y4S1"/>
<dbReference type="RefSeq" id="WP_100141609.1">
    <property type="nucleotide sequence ID" value="NZ_MEIV01000037.1"/>
</dbReference>
<dbReference type="Proteomes" id="UP000231094">
    <property type="component" value="Unassembled WGS sequence"/>
</dbReference>
<gene>
    <name evidence="1" type="ORF">BHC47_11300</name>
</gene>
<organism evidence="1 2">
    <name type="scientific">Snodgrassella alvi</name>
    <dbReference type="NCBI Taxonomy" id="1196083"/>
    <lineage>
        <taxon>Bacteria</taxon>
        <taxon>Pseudomonadati</taxon>
        <taxon>Pseudomonadota</taxon>
        <taxon>Betaproteobacteria</taxon>
        <taxon>Neisseriales</taxon>
        <taxon>Neisseriaceae</taxon>
        <taxon>Snodgrassella</taxon>
    </lineage>
</organism>